<accession>A0A9X0CNC6</accession>
<evidence type="ECO:0000256" key="1">
    <source>
        <dbReference type="SAM" id="MobiDB-lite"/>
    </source>
</evidence>
<name>A0A9X0CNC6_9CNID</name>
<dbReference type="AlphaFoldDB" id="A0A9X0CNC6"/>
<comment type="caution">
    <text evidence="3">The sequence shown here is derived from an EMBL/GenBank/DDBJ whole genome shotgun (WGS) entry which is preliminary data.</text>
</comment>
<dbReference type="Proteomes" id="UP001163046">
    <property type="component" value="Unassembled WGS sequence"/>
</dbReference>
<keyword evidence="4" id="KW-1185">Reference proteome</keyword>
<dbReference type="InterPro" id="IPR029491">
    <property type="entry name" value="Helicase_HTH"/>
</dbReference>
<reference evidence="3" key="1">
    <citation type="submission" date="2023-01" db="EMBL/GenBank/DDBJ databases">
        <title>Genome assembly of the deep-sea coral Lophelia pertusa.</title>
        <authorList>
            <person name="Herrera S."/>
            <person name="Cordes E."/>
        </authorList>
    </citation>
    <scope>NUCLEOTIDE SEQUENCE</scope>
    <source>
        <strain evidence="3">USNM1676648</strain>
        <tissue evidence="3">Polyp</tissue>
    </source>
</reference>
<protein>
    <recommendedName>
        <fullName evidence="2">Helicase Helix-turn-helix domain-containing protein</fullName>
    </recommendedName>
</protein>
<dbReference type="Pfam" id="PF14493">
    <property type="entry name" value="HTH_40"/>
    <property type="match status" value="1"/>
</dbReference>
<gene>
    <name evidence="3" type="ORF">OS493_011453</name>
</gene>
<feature type="domain" description="Helicase Helix-turn-helix" evidence="2">
    <location>
        <begin position="123"/>
        <end position="208"/>
    </location>
</feature>
<feature type="region of interest" description="Disordered" evidence="1">
    <location>
        <begin position="74"/>
        <end position="94"/>
    </location>
</feature>
<evidence type="ECO:0000259" key="2">
    <source>
        <dbReference type="Pfam" id="PF14493"/>
    </source>
</evidence>
<organism evidence="3 4">
    <name type="scientific">Desmophyllum pertusum</name>
    <dbReference type="NCBI Taxonomy" id="174260"/>
    <lineage>
        <taxon>Eukaryota</taxon>
        <taxon>Metazoa</taxon>
        <taxon>Cnidaria</taxon>
        <taxon>Anthozoa</taxon>
        <taxon>Hexacorallia</taxon>
        <taxon>Scleractinia</taxon>
        <taxon>Caryophylliina</taxon>
        <taxon>Caryophylliidae</taxon>
        <taxon>Desmophyllum</taxon>
    </lineage>
</organism>
<sequence length="219" mass="24461">MFILLKNRSDGLALNIACSAISAQPCMFNARSRLAAETSCKNSQKRCMSQTSRFCITRRIILAALSDKAFLYPPGKRASTTQPRGDGPSASKRTKLPSCKVELYRLYGKNNLSPQKRLVMNGLKLGKNFSTLATELNVVQATAEFYGIDCLAAGSDVNHESVAEYLNVNKRSFEIIKTEIMANEDKKLRTVWDNLGQAYSYNQIRFVLACLIHDHDLQL</sequence>
<evidence type="ECO:0000313" key="4">
    <source>
        <dbReference type="Proteomes" id="UP001163046"/>
    </source>
</evidence>
<proteinExistence type="predicted"/>
<dbReference type="EMBL" id="MU827306">
    <property type="protein sequence ID" value="KAJ7363174.1"/>
    <property type="molecule type" value="Genomic_DNA"/>
</dbReference>
<evidence type="ECO:0000313" key="3">
    <source>
        <dbReference type="EMBL" id="KAJ7363174.1"/>
    </source>
</evidence>